<sequence length="334" mass="37598">MVDWKNPVVIAYEAEILIRFVHILGGLYLWEFIVTLPYEWSVYIGKQRFKWSMLIYVACRWLTLIDIALFLTVFNVKTELNCSAATKAITALAHVAIGLTSVLLMLRTIAINGGAKWVVFPLVAILLANWGTLLHGIYVADAVWVPELQSCSIVNAATARINVWVSFCSDLILFVVSVVGLLRKEGVSRLWRLLFRQGLIWMFASTVGYLLPAIFLLINLNDVMDYMFEPFAVVVMTICATRMYKDLSEYMVPKALIRTDFMSRSAGSSRFAKASKMTPGDTLPVTIEMETVTDYMTSDKSRPSPQLYLKAGTDISDRDSGERTWGSQQPEDCV</sequence>
<feature type="region of interest" description="Disordered" evidence="1">
    <location>
        <begin position="296"/>
        <end position="334"/>
    </location>
</feature>
<name>S7RW43_GLOTA</name>
<dbReference type="OrthoDB" id="3197626at2759"/>
<evidence type="ECO:0000256" key="1">
    <source>
        <dbReference type="SAM" id="MobiDB-lite"/>
    </source>
</evidence>
<dbReference type="EMBL" id="KB469297">
    <property type="protein sequence ID" value="EPQ59075.1"/>
    <property type="molecule type" value="Genomic_DNA"/>
</dbReference>
<dbReference type="OMA" id="EINCNAV"/>
<dbReference type="AlphaFoldDB" id="S7RW43"/>
<keyword evidence="2" id="KW-0812">Transmembrane</keyword>
<feature type="transmembrane region" description="Helical" evidence="2">
    <location>
        <begin position="161"/>
        <end position="182"/>
    </location>
</feature>
<dbReference type="Proteomes" id="UP000030669">
    <property type="component" value="Unassembled WGS sequence"/>
</dbReference>
<feature type="transmembrane region" description="Helical" evidence="2">
    <location>
        <begin position="20"/>
        <end position="41"/>
    </location>
</feature>
<evidence type="ECO:0000313" key="3">
    <source>
        <dbReference type="EMBL" id="EPQ59075.1"/>
    </source>
</evidence>
<organism evidence="3 4">
    <name type="scientific">Gloeophyllum trabeum (strain ATCC 11539 / FP-39264 / Madison 617)</name>
    <name type="common">Brown rot fungus</name>
    <dbReference type="NCBI Taxonomy" id="670483"/>
    <lineage>
        <taxon>Eukaryota</taxon>
        <taxon>Fungi</taxon>
        <taxon>Dikarya</taxon>
        <taxon>Basidiomycota</taxon>
        <taxon>Agaricomycotina</taxon>
        <taxon>Agaricomycetes</taxon>
        <taxon>Gloeophyllales</taxon>
        <taxon>Gloeophyllaceae</taxon>
        <taxon>Gloeophyllum</taxon>
    </lineage>
</organism>
<feature type="transmembrane region" description="Helical" evidence="2">
    <location>
        <begin position="118"/>
        <end position="141"/>
    </location>
</feature>
<feature type="transmembrane region" description="Helical" evidence="2">
    <location>
        <begin position="88"/>
        <end position="106"/>
    </location>
</feature>
<dbReference type="eggNOG" id="ENOG502RCVG">
    <property type="taxonomic scope" value="Eukaryota"/>
</dbReference>
<feature type="transmembrane region" description="Helical" evidence="2">
    <location>
        <begin position="194"/>
        <end position="220"/>
    </location>
</feature>
<accession>S7RW43</accession>
<dbReference type="KEGG" id="gtr:GLOTRDRAFT_136045"/>
<dbReference type="RefSeq" id="XP_007862158.1">
    <property type="nucleotide sequence ID" value="XM_007863967.1"/>
</dbReference>
<dbReference type="GeneID" id="19303457"/>
<reference evidence="3 4" key="1">
    <citation type="journal article" date="2012" name="Science">
        <title>The Paleozoic origin of enzymatic lignin decomposition reconstructed from 31 fungal genomes.</title>
        <authorList>
            <person name="Floudas D."/>
            <person name="Binder M."/>
            <person name="Riley R."/>
            <person name="Barry K."/>
            <person name="Blanchette R.A."/>
            <person name="Henrissat B."/>
            <person name="Martinez A.T."/>
            <person name="Otillar R."/>
            <person name="Spatafora J.W."/>
            <person name="Yadav J.S."/>
            <person name="Aerts A."/>
            <person name="Benoit I."/>
            <person name="Boyd A."/>
            <person name="Carlson A."/>
            <person name="Copeland A."/>
            <person name="Coutinho P.M."/>
            <person name="de Vries R.P."/>
            <person name="Ferreira P."/>
            <person name="Findley K."/>
            <person name="Foster B."/>
            <person name="Gaskell J."/>
            <person name="Glotzer D."/>
            <person name="Gorecki P."/>
            <person name="Heitman J."/>
            <person name="Hesse C."/>
            <person name="Hori C."/>
            <person name="Igarashi K."/>
            <person name="Jurgens J.A."/>
            <person name="Kallen N."/>
            <person name="Kersten P."/>
            <person name="Kohler A."/>
            <person name="Kuees U."/>
            <person name="Kumar T.K.A."/>
            <person name="Kuo A."/>
            <person name="LaButti K."/>
            <person name="Larrondo L.F."/>
            <person name="Lindquist E."/>
            <person name="Ling A."/>
            <person name="Lombard V."/>
            <person name="Lucas S."/>
            <person name="Lundell T."/>
            <person name="Martin R."/>
            <person name="McLaughlin D.J."/>
            <person name="Morgenstern I."/>
            <person name="Morin E."/>
            <person name="Murat C."/>
            <person name="Nagy L.G."/>
            <person name="Nolan M."/>
            <person name="Ohm R.A."/>
            <person name="Patyshakuliyeva A."/>
            <person name="Rokas A."/>
            <person name="Ruiz-Duenas F.J."/>
            <person name="Sabat G."/>
            <person name="Salamov A."/>
            <person name="Samejima M."/>
            <person name="Schmutz J."/>
            <person name="Slot J.C."/>
            <person name="St John F."/>
            <person name="Stenlid J."/>
            <person name="Sun H."/>
            <person name="Sun S."/>
            <person name="Syed K."/>
            <person name="Tsang A."/>
            <person name="Wiebenga A."/>
            <person name="Young D."/>
            <person name="Pisabarro A."/>
            <person name="Eastwood D.C."/>
            <person name="Martin F."/>
            <person name="Cullen D."/>
            <person name="Grigoriev I.V."/>
            <person name="Hibbett D.S."/>
        </authorList>
    </citation>
    <scope>NUCLEOTIDE SEQUENCE [LARGE SCALE GENOMIC DNA]</scope>
    <source>
        <strain evidence="3 4">ATCC 11539</strain>
    </source>
</reference>
<evidence type="ECO:0000256" key="2">
    <source>
        <dbReference type="SAM" id="Phobius"/>
    </source>
</evidence>
<keyword evidence="2" id="KW-1133">Transmembrane helix</keyword>
<feature type="compositionally biased region" description="Polar residues" evidence="1">
    <location>
        <begin position="325"/>
        <end position="334"/>
    </location>
</feature>
<keyword evidence="2" id="KW-0472">Membrane</keyword>
<dbReference type="HOGENOM" id="CLU_059054_0_0_1"/>
<proteinExistence type="predicted"/>
<keyword evidence="4" id="KW-1185">Reference proteome</keyword>
<feature type="transmembrane region" description="Helical" evidence="2">
    <location>
        <begin position="53"/>
        <end position="76"/>
    </location>
</feature>
<gene>
    <name evidence="3" type="ORF">GLOTRDRAFT_136045</name>
</gene>
<evidence type="ECO:0000313" key="4">
    <source>
        <dbReference type="Proteomes" id="UP000030669"/>
    </source>
</evidence>
<protein>
    <submittedName>
        <fullName evidence="3">Uncharacterized protein</fullName>
    </submittedName>
</protein>